<accession>A0A5C5WIC0</accession>
<comment type="caution">
    <text evidence="1">The sequence shown here is derived from an EMBL/GenBank/DDBJ whole genome shotgun (WGS) entry which is preliminary data.</text>
</comment>
<dbReference type="EMBL" id="SJPI01000002">
    <property type="protein sequence ID" value="TWT50430.1"/>
    <property type="molecule type" value="Genomic_DNA"/>
</dbReference>
<name>A0A5C5WIC0_9BACT</name>
<protein>
    <submittedName>
        <fullName evidence="1">Uncharacterized protein</fullName>
    </submittedName>
</protein>
<evidence type="ECO:0000313" key="2">
    <source>
        <dbReference type="Proteomes" id="UP000316598"/>
    </source>
</evidence>
<organism evidence="1 2">
    <name type="scientific">Rubripirellula amarantea</name>
    <dbReference type="NCBI Taxonomy" id="2527999"/>
    <lineage>
        <taxon>Bacteria</taxon>
        <taxon>Pseudomonadati</taxon>
        <taxon>Planctomycetota</taxon>
        <taxon>Planctomycetia</taxon>
        <taxon>Pirellulales</taxon>
        <taxon>Pirellulaceae</taxon>
        <taxon>Rubripirellula</taxon>
    </lineage>
</organism>
<keyword evidence="2" id="KW-1185">Reference proteome</keyword>
<dbReference type="Proteomes" id="UP000316598">
    <property type="component" value="Unassembled WGS sequence"/>
</dbReference>
<sequence>MLDVGMLSKGLVLDLSVNDQFKVRFVLLEEEKVSNSCSCPVDYFGIRPTWNLPVELVLD</sequence>
<proteinExistence type="predicted"/>
<reference evidence="1 2" key="1">
    <citation type="submission" date="2019-02" db="EMBL/GenBank/DDBJ databases">
        <title>Deep-cultivation of Planctomycetes and their phenomic and genomic characterization uncovers novel biology.</title>
        <authorList>
            <person name="Wiegand S."/>
            <person name="Jogler M."/>
            <person name="Boedeker C."/>
            <person name="Pinto D."/>
            <person name="Vollmers J."/>
            <person name="Rivas-Marin E."/>
            <person name="Kohn T."/>
            <person name="Peeters S.H."/>
            <person name="Heuer A."/>
            <person name="Rast P."/>
            <person name="Oberbeckmann S."/>
            <person name="Bunk B."/>
            <person name="Jeske O."/>
            <person name="Meyerdierks A."/>
            <person name="Storesund J.E."/>
            <person name="Kallscheuer N."/>
            <person name="Luecker S."/>
            <person name="Lage O.M."/>
            <person name="Pohl T."/>
            <person name="Merkel B.J."/>
            <person name="Hornburger P."/>
            <person name="Mueller R.-W."/>
            <person name="Bruemmer F."/>
            <person name="Labrenz M."/>
            <person name="Spormann A.M."/>
            <person name="Op Den Camp H."/>
            <person name="Overmann J."/>
            <person name="Amann R."/>
            <person name="Jetten M.S.M."/>
            <person name="Mascher T."/>
            <person name="Medema M.H."/>
            <person name="Devos D.P."/>
            <person name="Kaster A.-K."/>
            <person name="Ovreas L."/>
            <person name="Rohde M."/>
            <person name="Galperin M.Y."/>
            <person name="Jogler C."/>
        </authorList>
    </citation>
    <scope>NUCLEOTIDE SEQUENCE [LARGE SCALE GENOMIC DNA]</scope>
    <source>
        <strain evidence="1 2">Pla22</strain>
    </source>
</reference>
<gene>
    <name evidence="1" type="ORF">Pla22_31730</name>
</gene>
<evidence type="ECO:0000313" key="1">
    <source>
        <dbReference type="EMBL" id="TWT50430.1"/>
    </source>
</evidence>
<dbReference type="AlphaFoldDB" id="A0A5C5WIC0"/>